<accession>A0A085NLE7</accession>
<sequence>MKNTLLFLLTMCKHDITTGRKTAHIRNRWMEERKRTNAFLFFVCRHADKTASGTVDNKVIASWKHMRI</sequence>
<proteinExistence type="predicted"/>
<dbReference type="AlphaFoldDB" id="A0A085NLE7"/>
<organism evidence="1">
    <name type="scientific">Trichuris suis</name>
    <name type="common">pig whipworm</name>
    <dbReference type="NCBI Taxonomy" id="68888"/>
    <lineage>
        <taxon>Eukaryota</taxon>
        <taxon>Metazoa</taxon>
        <taxon>Ecdysozoa</taxon>
        <taxon>Nematoda</taxon>
        <taxon>Enoplea</taxon>
        <taxon>Dorylaimia</taxon>
        <taxon>Trichinellida</taxon>
        <taxon>Trichuridae</taxon>
        <taxon>Trichuris</taxon>
    </lineage>
</organism>
<name>A0A085NLE7_9BILA</name>
<dbReference type="Proteomes" id="UP000030758">
    <property type="component" value="Unassembled WGS sequence"/>
</dbReference>
<dbReference type="EMBL" id="KL367489">
    <property type="protein sequence ID" value="KFD70293.1"/>
    <property type="molecule type" value="Genomic_DNA"/>
</dbReference>
<reference evidence="1" key="1">
    <citation type="journal article" date="2014" name="Nat. Genet.">
        <title>Genome and transcriptome of the porcine whipworm Trichuris suis.</title>
        <authorList>
            <person name="Jex A.R."/>
            <person name="Nejsum P."/>
            <person name="Schwarz E.M."/>
            <person name="Hu L."/>
            <person name="Young N.D."/>
            <person name="Hall R.S."/>
            <person name="Korhonen P.K."/>
            <person name="Liao S."/>
            <person name="Thamsborg S."/>
            <person name="Xia J."/>
            <person name="Xu P."/>
            <person name="Wang S."/>
            <person name="Scheerlinck J.P."/>
            <person name="Hofmann A."/>
            <person name="Sternberg P.W."/>
            <person name="Wang J."/>
            <person name="Gasser R.B."/>
        </authorList>
    </citation>
    <scope>NUCLEOTIDE SEQUENCE [LARGE SCALE GENOMIC DNA]</scope>
    <source>
        <strain evidence="1">DCEP-RM93F</strain>
    </source>
</reference>
<evidence type="ECO:0000313" key="1">
    <source>
        <dbReference type="EMBL" id="KFD70293.1"/>
    </source>
</evidence>
<protein>
    <submittedName>
        <fullName evidence="1">Uncharacterized protein</fullName>
    </submittedName>
</protein>
<gene>
    <name evidence="1" type="ORF">M514_14338</name>
</gene>